<reference evidence="2 3" key="1">
    <citation type="submission" date="2024-10" db="EMBL/GenBank/DDBJ databases">
        <title>Updated reference genomes for cyclostephanoid diatoms.</title>
        <authorList>
            <person name="Roberts W.R."/>
            <person name="Alverson A.J."/>
        </authorList>
    </citation>
    <scope>NUCLEOTIDE SEQUENCE [LARGE SCALE GENOMIC DNA]</scope>
    <source>
        <strain evidence="2 3">AJA010-31</strain>
    </source>
</reference>
<organism evidence="2 3">
    <name type="scientific">Cyclotella atomus</name>
    <dbReference type="NCBI Taxonomy" id="382360"/>
    <lineage>
        <taxon>Eukaryota</taxon>
        <taxon>Sar</taxon>
        <taxon>Stramenopiles</taxon>
        <taxon>Ochrophyta</taxon>
        <taxon>Bacillariophyta</taxon>
        <taxon>Coscinodiscophyceae</taxon>
        <taxon>Thalassiosirophycidae</taxon>
        <taxon>Stephanodiscales</taxon>
        <taxon>Stephanodiscaceae</taxon>
        <taxon>Cyclotella</taxon>
    </lineage>
</organism>
<protein>
    <submittedName>
        <fullName evidence="2">Uncharacterized protein</fullName>
    </submittedName>
</protein>
<dbReference type="AlphaFoldDB" id="A0ABD3NIG1"/>
<sequence>MPPLASFPPPPLTTGSRVSEDLIVANPHPASESKAQGSKLVDVSTTKLSKMKQRSQDNVMNPQSPPSPRAIFKRADSLSRCSPALPQKPLLLLRRSSSSGLTLRRDSSASSQRSVPRLSSQKCLAAWYQGPIPVRKDGSALKSCCRGTLYSQDCSVTSLESDDVTPPRRHHRVTFTKVCIREYSLECGDNPSVTSGPPITLGWKFNKREAIDIDTFEADKLGRGECRRLSAEERENKLLTIGGHSHRSIMNAQYETHLANQERRETINNLGGLGKARYIRPRERVEILKESAARKIERAYKGTSTAKEQRKLWEDAQVSGQKKA</sequence>
<feature type="compositionally biased region" description="Pro residues" evidence="1">
    <location>
        <begin position="1"/>
        <end position="12"/>
    </location>
</feature>
<name>A0ABD3NIG1_9STRA</name>
<proteinExistence type="predicted"/>
<comment type="caution">
    <text evidence="2">The sequence shown here is derived from an EMBL/GenBank/DDBJ whole genome shotgun (WGS) entry which is preliminary data.</text>
</comment>
<feature type="region of interest" description="Disordered" evidence="1">
    <location>
        <begin position="300"/>
        <end position="324"/>
    </location>
</feature>
<evidence type="ECO:0000313" key="2">
    <source>
        <dbReference type="EMBL" id="KAL3775632.1"/>
    </source>
</evidence>
<dbReference type="EMBL" id="JALLPJ020001146">
    <property type="protein sequence ID" value="KAL3775632.1"/>
    <property type="molecule type" value="Genomic_DNA"/>
</dbReference>
<feature type="region of interest" description="Disordered" evidence="1">
    <location>
        <begin position="1"/>
        <end position="70"/>
    </location>
</feature>
<evidence type="ECO:0000256" key="1">
    <source>
        <dbReference type="SAM" id="MobiDB-lite"/>
    </source>
</evidence>
<dbReference type="Proteomes" id="UP001530400">
    <property type="component" value="Unassembled WGS sequence"/>
</dbReference>
<gene>
    <name evidence="2" type="ORF">ACHAWO_001899</name>
</gene>
<accession>A0ABD3NIG1</accession>
<keyword evidence="3" id="KW-1185">Reference proteome</keyword>
<evidence type="ECO:0000313" key="3">
    <source>
        <dbReference type="Proteomes" id="UP001530400"/>
    </source>
</evidence>